<dbReference type="GO" id="GO:0071555">
    <property type="term" value="P:cell wall organization"/>
    <property type="evidence" value="ECO:0007669"/>
    <property type="project" value="UniProtKB-KW"/>
</dbReference>
<dbReference type="SMART" id="SM00644">
    <property type="entry name" value="Ami_2"/>
    <property type="match status" value="1"/>
</dbReference>
<feature type="transmembrane region" description="Helical" evidence="6">
    <location>
        <begin position="120"/>
        <end position="142"/>
    </location>
</feature>
<feature type="compositionally biased region" description="Basic and acidic residues" evidence="5">
    <location>
        <begin position="1"/>
        <end position="19"/>
    </location>
</feature>
<dbReference type="Pfam" id="PF01510">
    <property type="entry name" value="Amidase_2"/>
    <property type="match status" value="1"/>
</dbReference>
<keyword evidence="3" id="KW-0378">Hydrolase</keyword>
<comment type="catalytic activity">
    <reaction evidence="1">
        <text>Hydrolyzes the link between N-acetylmuramoyl residues and L-amino acid residues in certain cell-wall glycopeptides.</text>
        <dbReference type="EC" id="3.5.1.28"/>
    </reaction>
</comment>
<feature type="domain" description="N-acetylmuramoyl-L-alanine amidase" evidence="7">
    <location>
        <begin position="171"/>
        <end position="304"/>
    </location>
</feature>
<reference evidence="8 9" key="1">
    <citation type="submission" date="2018-08" db="EMBL/GenBank/DDBJ databases">
        <title>A genome reference for cultivated species of the human gut microbiota.</title>
        <authorList>
            <person name="Zou Y."/>
            <person name="Xue W."/>
            <person name="Luo G."/>
        </authorList>
    </citation>
    <scope>NUCLEOTIDE SEQUENCE [LARGE SCALE GENOMIC DNA]</scope>
    <source>
        <strain evidence="8 9">AF14-18</strain>
    </source>
</reference>
<sequence>MKEERTNDIDRMREYEDIRQVPLEPNRPASGRQNPPVGDSYIGGRPRRERISRRKPGIGDGAPEARTSAARTSAARKSADRTAQEVQNTGKKADRSQRSKKAGNSGSGEHRNRSGKGVSFLALLLVLILGAGAGLGGGYYLWGWERPYTVDLKAMEVPDYVEQDFIRKNIFSRPDVGRQKVDKIVIHYVANPGSTAKNNRDYFDSLADQDPQKSGSSASSHFVVGLEGEVIQCIPVNEIAYANAPLNNTTVAIEVCHPDDSGKFNDATYESLVDLTAFLCRQLKLTPGDVIRHYDVNEKLCPKYYVEHEDAWEQFLKDVKTAMKTESAG</sequence>
<dbReference type="AlphaFoldDB" id="A0A412Z2F4"/>
<dbReference type="CDD" id="cd06583">
    <property type="entry name" value="PGRP"/>
    <property type="match status" value="1"/>
</dbReference>
<evidence type="ECO:0000256" key="6">
    <source>
        <dbReference type="SAM" id="Phobius"/>
    </source>
</evidence>
<dbReference type="InterPro" id="IPR036505">
    <property type="entry name" value="Amidase/PGRP_sf"/>
</dbReference>
<dbReference type="EMBL" id="QRZM01000008">
    <property type="protein sequence ID" value="RGV74089.1"/>
    <property type="molecule type" value="Genomic_DNA"/>
</dbReference>
<evidence type="ECO:0000313" key="9">
    <source>
        <dbReference type="Proteomes" id="UP000284543"/>
    </source>
</evidence>
<keyword evidence="6" id="KW-1133">Transmembrane helix</keyword>
<feature type="region of interest" description="Disordered" evidence="5">
    <location>
        <begin position="1"/>
        <end position="113"/>
    </location>
</feature>
<evidence type="ECO:0000256" key="4">
    <source>
        <dbReference type="ARBA" id="ARBA00023316"/>
    </source>
</evidence>
<dbReference type="Gene3D" id="3.40.80.10">
    <property type="entry name" value="Peptidoglycan recognition protein-like"/>
    <property type="match status" value="1"/>
</dbReference>
<evidence type="ECO:0000259" key="7">
    <source>
        <dbReference type="SMART" id="SM00644"/>
    </source>
</evidence>
<dbReference type="RefSeq" id="WP_118019157.1">
    <property type="nucleotide sequence ID" value="NZ_CAUHGS010000008.1"/>
</dbReference>
<dbReference type="GO" id="GO:0009254">
    <property type="term" value="P:peptidoglycan turnover"/>
    <property type="evidence" value="ECO:0007669"/>
    <property type="project" value="TreeGrafter"/>
</dbReference>
<accession>A0A412Z2F4</accession>
<dbReference type="PANTHER" id="PTHR30417">
    <property type="entry name" value="N-ACETYLMURAMOYL-L-ALANINE AMIDASE AMID"/>
    <property type="match status" value="1"/>
</dbReference>
<protein>
    <recommendedName>
        <fullName evidence="2">N-acetylmuramoyl-L-alanine amidase</fullName>
        <ecNumber evidence="2">3.5.1.28</ecNumber>
    </recommendedName>
</protein>
<comment type="caution">
    <text evidence="8">The sequence shown here is derived from an EMBL/GenBank/DDBJ whole genome shotgun (WGS) entry which is preliminary data.</text>
</comment>
<dbReference type="GO" id="GO:0008745">
    <property type="term" value="F:N-acetylmuramoyl-L-alanine amidase activity"/>
    <property type="evidence" value="ECO:0007669"/>
    <property type="project" value="UniProtKB-EC"/>
</dbReference>
<dbReference type="Proteomes" id="UP000284543">
    <property type="component" value="Unassembled WGS sequence"/>
</dbReference>
<evidence type="ECO:0000313" key="8">
    <source>
        <dbReference type="EMBL" id="RGV74089.1"/>
    </source>
</evidence>
<dbReference type="EC" id="3.5.1.28" evidence="2"/>
<evidence type="ECO:0000256" key="2">
    <source>
        <dbReference type="ARBA" id="ARBA00011901"/>
    </source>
</evidence>
<gene>
    <name evidence="8" type="ORF">DWW02_19040</name>
</gene>
<proteinExistence type="predicted"/>
<feature type="compositionally biased region" description="Basic residues" evidence="5">
    <location>
        <begin position="45"/>
        <end position="56"/>
    </location>
</feature>
<feature type="compositionally biased region" description="Low complexity" evidence="5">
    <location>
        <begin position="65"/>
        <end position="76"/>
    </location>
</feature>
<dbReference type="SUPFAM" id="SSF55846">
    <property type="entry name" value="N-acetylmuramoyl-L-alanine amidase-like"/>
    <property type="match status" value="1"/>
</dbReference>
<evidence type="ECO:0000256" key="3">
    <source>
        <dbReference type="ARBA" id="ARBA00022801"/>
    </source>
</evidence>
<dbReference type="PANTHER" id="PTHR30417:SF1">
    <property type="entry name" value="N-ACETYLMURAMOYL-L-ALANINE AMIDASE AMID"/>
    <property type="match status" value="1"/>
</dbReference>
<keyword evidence="6" id="KW-0472">Membrane</keyword>
<organism evidence="8 9">
    <name type="scientific">Enterocloster bolteae</name>
    <dbReference type="NCBI Taxonomy" id="208479"/>
    <lineage>
        <taxon>Bacteria</taxon>
        <taxon>Bacillati</taxon>
        <taxon>Bacillota</taxon>
        <taxon>Clostridia</taxon>
        <taxon>Lachnospirales</taxon>
        <taxon>Lachnospiraceae</taxon>
        <taxon>Enterocloster</taxon>
    </lineage>
</organism>
<keyword evidence="6" id="KW-0812">Transmembrane</keyword>
<name>A0A412Z2F4_9FIRM</name>
<dbReference type="GO" id="GO:0009253">
    <property type="term" value="P:peptidoglycan catabolic process"/>
    <property type="evidence" value="ECO:0007669"/>
    <property type="project" value="InterPro"/>
</dbReference>
<dbReference type="InterPro" id="IPR051206">
    <property type="entry name" value="NAMLAA_amidase_2"/>
</dbReference>
<keyword evidence="4" id="KW-0961">Cell wall biogenesis/degradation</keyword>
<dbReference type="InterPro" id="IPR002502">
    <property type="entry name" value="Amidase_domain"/>
</dbReference>
<evidence type="ECO:0000256" key="1">
    <source>
        <dbReference type="ARBA" id="ARBA00001561"/>
    </source>
</evidence>
<evidence type="ECO:0000256" key="5">
    <source>
        <dbReference type="SAM" id="MobiDB-lite"/>
    </source>
</evidence>